<dbReference type="SMART" id="SM00387">
    <property type="entry name" value="HATPase_c"/>
    <property type="match status" value="1"/>
</dbReference>
<evidence type="ECO:0000256" key="2">
    <source>
        <dbReference type="ARBA" id="ARBA00004651"/>
    </source>
</evidence>
<dbReference type="InterPro" id="IPR003660">
    <property type="entry name" value="HAMP_dom"/>
</dbReference>
<dbReference type="AlphaFoldDB" id="A0A2K9EKE4"/>
<evidence type="ECO:0000259" key="16">
    <source>
        <dbReference type="PROSITE" id="PS50885"/>
    </source>
</evidence>
<comment type="catalytic activity">
    <reaction evidence="1">
        <text>ATP + protein L-histidine = ADP + protein N-phospho-L-histidine.</text>
        <dbReference type="EC" id="2.7.13.3"/>
    </reaction>
</comment>
<dbReference type="PRINTS" id="PR00344">
    <property type="entry name" value="BCTRLSENSOR"/>
</dbReference>
<dbReference type="Gene3D" id="6.10.340.10">
    <property type="match status" value="1"/>
</dbReference>
<dbReference type="PIRSF" id="PIRSF037532">
    <property type="entry name" value="STHK_NtrY"/>
    <property type="match status" value="1"/>
</dbReference>
<evidence type="ECO:0000256" key="9">
    <source>
        <dbReference type="ARBA" id="ARBA00022777"/>
    </source>
</evidence>
<evidence type="ECO:0000259" key="15">
    <source>
        <dbReference type="PROSITE" id="PS50109"/>
    </source>
</evidence>
<dbReference type="Gene3D" id="1.10.287.130">
    <property type="match status" value="1"/>
</dbReference>
<sequence length="728" mass="80488">MALLLGLGVVLAVATLLVLGPFGPQTPDWALRLVLLLDVVCLISLAGMVTMRLARMLAARRASAAGSRLHTRLVGVFAIVALVPTVLVALFAGLLVNIGLEGWFSDRVQQVVTTSQSAAIAYQEEHRRDLTQDAQALASVLTNAARNDPLIEDGMLRSLLVQGQGLIQRGLREAYVIDRAGDIRARGERSYLFWFEAPTEEHFDQVDLDGVTLIEDWQNNEFRALVKLSPLADRYLYVTRDVDGALFGLLDDTRQTVGDYQQLEQTRGRVLLEFSLVYLGFALLMVAGAIWLGLWFASRLSRPIGQLAQASEQVGRGDLDVQVPEPDTGDEIQTLGASFNRMTRQLKTQREELIESYRSSDEQRRLFDNVLSSVTSGVVGLDAAGEIDFLNRSATRLLRLDQARDIDALLSEAVPEFAPLFDRLTASVSETVQDEIRLTRDGKVESLLVRMAMRRANDGGLEGYVVAFDDVTELVSAQRMAAWGDVARRVAHEIKNPLTPIQLSAERVRRKFGANISAEDKASLDQYVDVIIRQTGDLRRIVDEFSRFARMPEPDRAEIDLARLLREAVLIQQDALKDALQVDIPEQPVIVDCDAGMLSQAFTNLLKNAGEAVDEKAGDAPDDWQPRIDVQMIAQPDAIEVRIIDNGTGLPADRTRLFEPYVTLKAQGTGLGLPIVKKIIEEHGGSLSLTDAPDGEGAMSIIRLPRERQPVRLMSRRNKQEKEQAGTV</sequence>
<comment type="subcellular location">
    <subcellularLocation>
        <location evidence="2">Cell membrane</location>
        <topology evidence="2">Multi-pass membrane protein</topology>
    </subcellularLocation>
</comment>
<dbReference type="SUPFAM" id="SSF55874">
    <property type="entry name" value="ATPase domain of HSP90 chaperone/DNA topoisomerase II/histidine kinase"/>
    <property type="match status" value="1"/>
</dbReference>
<dbReference type="Proteomes" id="UP000233742">
    <property type="component" value="Chromosome"/>
</dbReference>
<dbReference type="SUPFAM" id="SSF158472">
    <property type="entry name" value="HAMP domain-like"/>
    <property type="match status" value="1"/>
</dbReference>
<dbReference type="SUPFAM" id="SSF47384">
    <property type="entry name" value="Homodimeric domain of signal transducing histidine kinase"/>
    <property type="match status" value="1"/>
</dbReference>
<evidence type="ECO:0000256" key="11">
    <source>
        <dbReference type="ARBA" id="ARBA00022989"/>
    </source>
</evidence>
<dbReference type="Pfam" id="PF02518">
    <property type="entry name" value="HATPase_c"/>
    <property type="match status" value="1"/>
</dbReference>
<keyword evidence="7 14" id="KW-0812">Transmembrane</keyword>
<dbReference type="Pfam" id="PF00512">
    <property type="entry name" value="HisKA"/>
    <property type="match status" value="1"/>
</dbReference>
<dbReference type="Gene3D" id="3.30.565.10">
    <property type="entry name" value="Histidine kinase-like ATPase, C-terminal domain"/>
    <property type="match status" value="1"/>
</dbReference>
<dbReference type="InterPro" id="IPR036097">
    <property type="entry name" value="HisK_dim/P_sf"/>
</dbReference>
<keyword evidence="6" id="KW-0808">Transferase</keyword>
<dbReference type="InterPro" id="IPR013767">
    <property type="entry name" value="PAS_fold"/>
</dbReference>
<name>A0A2K9EKE4_9RHOB</name>
<dbReference type="Pfam" id="PF00672">
    <property type="entry name" value="HAMP"/>
    <property type="match status" value="1"/>
</dbReference>
<keyword evidence="4" id="KW-1003">Cell membrane</keyword>
<evidence type="ECO:0000256" key="8">
    <source>
        <dbReference type="ARBA" id="ARBA00022741"/>
    </source>
</evidence>
<feature type="transmembrane region" description="Helical" evidence="14">
    <location>
        <begin position="276"/>
        <end position="297"/>
    </location>
</feature>
<dbReference type="Pfam" id="PF00989">
    <property type="entry name" value="PAS"/>
    <property type="match status" value="1"/>
</dbReference>
<evidence type="ECO:0000256" key="14">
    <source>
        <dbReference type="SAM" id="Phobius"/>
    </source>
</evidence>
<dbReference type="InterPro" id="IPR003594">
    <property type="entry name" value="HATPase_dom"/>
</dbReference>
<dbReference type="GO" id="GO:0005524">
    <property type="term" value="F:ATP binding"/>
    <property type="evidence" value="ECO:0007669"/>
    <property type="project" value="UniProtKB-KW"/>
</dbReference>
<dbReference type="PANTHER" id="PTHR42878:SF7">
    <property type="entry name" value="SENSOR HISTIDINE KINASE GLRK"/>
    <property type="match status" value="1"/>
</dbReference>
<evidence type="ECO:0000256" key="4">
    <source>
        <dbReference type="ARBA" id="ARBA00022475"/>
    </source>
</evidence>
<feature type="domain" description="Histidine kinase" evidence="15">
    <location>
        <begin position="489"/>
        <end position="708"/>
    </location>
</feature>
<keyword evidence="5" id="KW-0597">Phosphoprotein</keyword>
<dbReference type="InterPro" id="IPR050351">
    <property type="entry name" value="BphY/WalK/GraS-like"/>
</dbReference>
<feature type="domain" description="HAMP" evidence="16">
    <location>
        <begin position="298"/>
        <end position="351"/>
    </location>
</feature>
<dbReference type="SMART" id="SM00091">
    <property type="entry name" value="PAS"/>
    <property type="match status" value="1"/>
</dbReference>
<evidence type="ECO:0000313" key="18">
    <source>
        <dbReference type="Proteomes" id="UP000233742"/>
    </source>
</evidence>
<evidence type="ECO:0000256" key="13">
    <source>
        <dbReference type="ARBA" id="ARBA00023136"/>
    </source>
</evidence>
<dbReference type="Pfam" id="PF19312">
    <property type="entry name" value="NtrY_N"/>
    <property type="match status" value="1"/>
</dbReference>
<evidence type="ECO:0000313" key="17">
    <source>
        <dbReference type="EMBL" id="AUH33867.1"/>
    </source>
</evidence>
<dbReference type="InterPro" id="IPR005467">
    <property type="entry name" value="His_kinase_dom"/>
</dbReference>
<dbReference type="InterPro" id="IPR035965">
    <property type="entry name" value="PAS-like_dom_sf"/>
</dbReference>
<dbReference type="SMART" id="SM00304">
    <property type="entry name" value="HAMP"/>
    <property type="match status" value="1"/>
</dbReference>
<dbReference type="CDD" id="cd00082">
    <property type="entry name" value="HisKA"/>
    <property type="match status" value="1"/>
</dbReference>
<evidence type="ECO:0000256" key="5">
    <source>
        <dbReference type="ARBA" id="ARBA00022553"/>
    </source>
</evidence>
<dbReference type="GO" id="GO:0007234">
    <property type="term" value="P:osmosensory signaling via phosphorelay pathway"/>
    <property type="evidence" value="ECO:0007669"/>
    <property type="project" value="TreeGrafter"/>
</dbReference>
<proteinExistence type="predicted"/>
<keyword evidence="12" id="KW-0902">Two-component regulatory system</keyword>
<dbReference type="FunFam" id="1.10.287.130:FF:000107">
    <property type="entry name" value="Sensor histidine kinase YycG"/>
    <property type="match status" value="1"/>
</dbReference>
<evidence type="ECO:0000256" key="3">
    <source>
        <dbReference type="ARBA" id="ARBA00012438"/>
    </source>
</evidence>
<dbReference type="SUPFAM" id="SSF55785">
    <property type="entry name" value="PYP-like sensor domain (PAS domain)"/>
    <property type="match status" value="1"/>
</dbReference>
<evidence type="ECO:0000256" key="1">
    <source>
        <dbReference type="ARBA" id="ARBA00000085"/>
    </source>
</evidence>
<dbReference type="InterPro" id="IPR000014">
    <property type="entry name" value="PAS"/>
</dbReference>
<keyword evidence="13 14" id="KW-0472">Membrane</keyword>
<evidence type="ECO:0000256" key="7">
    <source>
        <dbReference type="ARBA" id="ARBA00022692"/>
    </source>
</evidence>
<dbReference type="KEGG" id="paro:CUV01_11120"/>
<dbReference type="InterPro" id="IPR036890">
    <property type="entry name" value="HATPase_C_sf"/>
</dbReference>
<evidence type="ECO:0000256" key="6">
    <source>
        <dbReference type="ARBA" id="ARBA00022679"/>
    </source>
</evidence>
<gene>
    <name evidence="17" type="ORF">CUV01_11120</name>
</gene>
<keyword evidence="9 17" id="KW-0418">Kinase</keyword>
<keyword evidence="18" id="KW-1185">Reference proteome</keyword>
<feature type="transmembrane region" description="Helical" evidence="14">
    <location>
        <begin position="29"/>
        <end position="53"/>
    </location>
</feature>
<dbReference type="InterPro" id="IPR004358">
    <property type="entry name" value="Sig_transdc_His_kin-like_C"/>
</dbReference>
<dbReference type="GO" id="GO:0005886">
    <property type="term" value="C:plasma membrane"/>
    <property type="evidence" value="ECO:0007669"/>
    <property type="project" value="UniProtKB-SubCell"/>
</dbReference>
<dbReference type="Gene3D" id="3.30.450.20">
    <property type="entry name" value="PAS domain"/>
    <property type="match status" value="1"/>
</dbReference>
<dbReference type="CDD" id="cd00130">
    <property type="entry name" value="PAS"/>
    <property type="match status" value="1"/>
</dbReference>
<dbReference type="GO" id="GO:0030295">
    <property type="term" value="F:protein kinase activator activity"/>
    <property type="evidence" value="ECO:0007669"/>
    <property type="project" value="TreeGrafter"/>
</dbReference>
<dbReference type="PANTHER" id="PTHR42878">
    <property type="entry name" value="TWO-COMPONENT HISTIDINE KINASE"/>
    <property type="match status" value="1"/>
</dbReference>
<keyword evidence="8" id="KW-0547">Nucleotide-binding</keyword>
<feature type="transmembrane region" description="Helical" evidence="14">
    <location>
        <begin position="73"/>
        <end position="96"/>
    </location>
</feature>
<dbReference type="EC" id="2.7.13.3" evidence="3"/>
<dbReference type="EMBL" id="CP025408">
    <property type="protein sequence ID" value="AUH33867.1"/>
    <property type="molecule type" value="Genomic_DNA"/>
</dbReference>
<dbReference type="GO" id="GO:0000156">
    <property type="term" value="F:phosphorelay response regulator activity"/>
    <property type="evidence" value="ECO:0007669"/>
    <property type="project" value="TreeGrafter"/>
</dbReference>
<organism evidence="17 18">
    <name type="scientific">Paracoccus tegillarcae</name>
    <dbReference type="NCBI Taxonomy" id="1529068"/>
    <lineage>
        <taxon>Bacteria</taxon>
        <taxon>Pseudomonadati</taxon>
        <taxon>Pseudomonadota</taxon>
        <taxon>Alphaproteobacteria</taxon>
        <taxon>Rhodobacterales</taxon>
        <taxon>Paracoccaceae</taxon>
        <taxon>Paracoccus</taxon>
    </lineage>
</organism>
<dbReference type="SMART" id="SM00388">
    <property type="entry name" value="HisKA"/>
    <property type="match status" value="1"/>
</dbReference>
<dbReference type="PROSITE" id="PS50109">
    <property type="entry name" value="HIS_KIN"/>
    <property type="match status" value="1"/>
</dbReference>
<dbReference type="InterPro" id="IPR045671">
    <property type="entry name" value="NtrY-like_N"/>
</dbReference>
<dbReference type="InterPro" id="IPR017232">
    <property type="entry name" value="NtrY"/>
</dbReference>
<evidence type="ECO:0000256" key="12">
    <source>
        <dbReference type="ARBA" id="ARBA00023012"/>
    </source>
</evidence>
<keyword evidence="11 14" id="KW-1133">Transmembrane helix</keyword>
<dbReference type="CDD" id="cd06225">
    <property type="entry name" value="HAMP"/>
    <property type="match status" value="1"/>
</dbReference>
<dbReference type="GO" id="GO:0000155">
    <property type="term" value="F:phosphorelay sensor kinase activity"/>
    <property type="evidence" value="ECO:0007669"/>
    <property type="project" value="InterPro"/>
</dbReference>
<dbReference type="GO" id="GO:0006355">
    <property type="term" value="P:regulation of DNA-templated transcription"/>
    <property type="evidence" value="ECO:0007669"/>
    <property type="project" value="InterPro"/>
</dbReference>
<accession>A0A2K9EKE4</accession>
<dbReference type="PROSITE" id="PS50885">
    <property type="entry name" value="HAMP"/>
    <property type="match status" value="1"/>
</dbReference>
<protein>
    <recommendedName>
        <fullName evidence="3">histidine kinase</fullName>
        <ecNumber evidence="3">2.7.13.3</ecNumber>
    </recommendedName>
</protein>
<reference evidence="17 18" key="1">
    <citation type="submission" date="2017-12" db="EMBL/GenBank/DDBJ databases">
        <authorList>
            <person name="Hurst M.R.H."/>
        </authorList>
    </citation>
    <scope>NUCLEOTIDE SEQUENCE [LARGE SCALE GENOMIC DNA]</scope>
    <source>
        <strain evidence="17 18">BM15</strain>
    </source>
</reference>
<dbReference type="InterPro" id="IPR003661">
    <property type="entry name" value="HisK_dim/P_dom"/>
</dbReference>
<evidence type="ECO:0000256" key="10">
    <source>
        <dbReference type="ARBA" id="ARBA00022840"/>
    </source>
</evidence>
<keyword evidence="10" id="KW-0067">ATP-binding</keyword>
<dbReference type="OrthoDB" id="9776727at2"/>